<dbReference type="RefSeq" id="WP_157476893.1">
    <property type="nucleotide sequence ID" value="NZ_CP046566.1"/>
</dbReference>
<dbReference type="Pfam" id="PF09394">
    <property type="entry name" value="Inhibitor_I42"/>
    <property type="match status" value="1"/>
</dbReference>
<evidence type="ECO:0000259" key="4">
    <source>
        <dbReference type="Pfam" id="PF09394"/>
    </source>
</evidence>
<feature type="signal peptide" evidence="3">
    <location>
        <begin position="1"/>
        <end position="23"/>
    </location>
</feature>
<feature type="chain" id="PRO_5026158438" description="Proteinase inhibitor I42 chagasin domain-containing protein" evidence="3">
    <location>
        <begin position="24"/>
        <end position="129"/>
    </location>
</feature>
<dbReference type="Proteomes" id="UP000426027">
    <property type="component" value="Chromosome"/>
</dbReference>
<proteinExistence type="predicted"/>
<evidence type="ECO:0000256" key="3">
    <source>
        <dbReference type="SAM" id="SignalP"/>
    </source>
</evidence>
<sequence>MKKYNSILILLLVLLGFGQQTNAQKTVAAVVKFTGNDTSVTISKGDNFLVELWVPNRKDYVWSMSKTAANVKFTRSQIGEAATMPGQPEQQLWFFKASAVGTDSIRFVYKSPYQNEAAVEKLLRIIVEK</sequence>
<keyword evidence="6" id="KW-1185">Reference proteome</keyword>
<evidence type="ECO:0000256" key="2">
    <source>
        <dbReference type="ARBA" id="ARBA00022704"/>
    </source>
</evidence>
<evidence type="ECO:0000313" key="6">
    <source>
        <dbReference type="Proteomes" id="UP000426027"/>
    </source>
</evidence>
<protein>
    <recommendedName>
        <fullName evidence="4">Proteinase inhibitor I42 chagasin domain-containing protein</fullName>
    </recommendedName>
</protein>
<dbReference type="SUPFAM" id="SSF141066">
    <property type="entry name" value="ICP-like"/>
    <property type="match status" value="1"/>
</dbReference>
<dbReference type="GO" id="GO:0004869">
    <property type="term" value="F:cysteine-type endopeptidase inhibitor activity"/>
    <property type="evidence" value="ECO:0007669"/>
    <property type="project" value="UniProtKB-KW"/>
</dbReference>
<feature type="domain" description="Proteinase inhibitor I42 chagasin" evidence="4">
    <location>
        <begin position="42"/>
        <end position="121"/>
    </location>
</feature>
<keyword evidence="2" id="KW-0789">Thiol protease inhibitor</keyword>
<dbReference type="InterPro" id="IPR036331">
    <property type="entry name" value="Chagasin-like_sf"/>
</dbReference>
<organism evidence="5 6">
    <name type="scientific">Phnomibacter ginsenosidimutans</name>
    <dbReference type="NCBI Taxonomy" id="2676868"/>
    <lineage>
        <taxon>Bacteria</taxon>
        <taxon>Pseudomonadati</taxon>
        <taxon>Bacteroidota</taxon>
        <taxon>Chitinophagia</taxon>
        <taxon>Chitinophagales</taxon>
        <taxon>Chitinophagaceae</taxon>
        <taxon>Phnomibacter</taxon>
    </lineage>
</organism>
<evidence type="ECO:0000313" key="5">
    <source>
        <dbReference type="EMBL" id="QGW27282.1"/>
    </source>
</evidence>
<dbReference type="KEGG" id="fls:GLV81_03400"/>
<keyword evidence="3" id="KW-0732">Signal</keyword>
<gene>
    <name evidence="5" type="ORF">GLV81_03400</name>
</gene>
<accession>A0A6I6GK44</accession>
<keyword evidence="1" id="KW-0646">Protease inhibitor</keyword>
<dbReference type="AlphaFoldDB" id="A0A6I6GK44"/>
<dbReference type="Gene3D" id="2.60.40.2020">
    <property type="match status" value="1"/>
</dbReference>
<name>A0A6I6GK44_9BACT</name>
<evidence type="ECO:0000256" key="1">
    <source>
        <dbReference type="ARBA" id="ARBA00022690"/>
    </source>
</evidence>
<reference evidence="5 6" key="1">
    <citation type="submission" date="2019-11" db="EMBL/GenBank/DDBJ databases">
        <authorList>
            <person name="Im W.T."/>
        </authorList>
    </citation>
    <scope>NUCLEOTIDE SEQUENCE [LARGE SCALE GENOMIC DNA]</scope>
    <source>
        <strain evidence="5 6">SB-02</strain>
    </source>
</reference>
<dbReference type="InterPro" id="IPR018990">
    <property type="entry name" value="Prot_inh_I42_chagasin"/>
</dbReference>
<dbReference type="EMBL" id="CP046566">
    <property type="protein sequence ID" value="QGW27282.1"/>
    <property type="molecule type" value="Genomic_DNA"/>
</dbReference>